<organism evidence="12 13">
    <name type="scientific">Thermotalea metallivorans</name>
    <dbReference type="NCBI Taxonomy" id="520762"/>
    <lineage>
        <taxon>Bacteria</taxon>
        <taxon>Bacillati</taxon>
        <taxon>Bacillota</taxon>
        <taxon>Clostridia</taxon>
        <taxon>Peptostreptococcales</taxon>
        <taxon>Thermotaleaceae</taxon>
        <taxon>Thermotalea</taxon>
    </lineage>
</organism>
<keyword evidence="7" id="KW-0067">ATP-binding</keyword>
<dbReference type="InterPro" id="IPR036097">
    <property type="entry name" value="HisK_dim/P_sf"/>
</dbReference>
<keyword evidence="6 12" id="KW-0418">Kinase</keyword>
<comment type="caution">
    <text evidence="12">The sequence shown here is derived from an EMBL/GenBank/DDBJ whole genome shotgun (WGS) entry which is preliminary data.</text>
</comment>
<dbReference type="SUPFAM" id="SSF55874">
    <property type="entry name" value="ATPase domain of HSP90 chaperone/DNA topoisomerase II/histidine kinase"/>
    <property type="match status" value="1"/>
</dbReference>
<dbReference type="InterPro" id="IPR000700">
    <property type="entry name" value="PAS-assoc_C"/>
</dbReference>
<dbReference type="Pfam" id="PF00512">
    <property type="entry name" value="HisKA"/>
    <property type="match status" value="1"/>
</dbReference>
<comment type="catalytic activity">
    <reaction evidence="1">
        <text>ATP + protein L-histidine = ADP + protein N-phospho-L-histidine.</text>
        <dbReference type="EC" id="2.7.13.3"/>
    </reaction>
</comment>
<dbReference type="InterPro" id="IPR000014">
    <property type="entry name" value="PAS"/>
</dbReference>
<dbReference type="NCBIfam" id="TIGR00229">
    <property type="entry name" value="sensory_box"/>
    <property type="match status" value="1"/>
</dbReference>
<dbReference type="PANTHER" id="PTHR43047:SF72">
    <property type="entry name" value="OSMOSENSING HISTIDINE PROTEIN KINASE SLN1"/>
    <property type="match status" value="1"/>
</dbReference>
<evidence type="ECO:0000259" key="11">
    <source>
        <dbReference type="PROSITE" id="PS50113"/>
    </source>
</evidence>
<dbReference type="PROSITE" id="PS50109">
    <property type="entry name" value="HIS_KIN"/>
    <property type="match status" value="1"/>
</dbReference>
<dbReference type="SMART" id="SM00388">
    <property type="entry name" value="HisKA"/>
    <property type="match status" value="1"/>
</dbReference>
<dbReference type="InterPro" id="IPR036890">
    <property type="entry name" value="HATPase_C_sf"/>
</dbReference>
<protein>
    <recommendedName>
        <fullName evidence="2">histidine kinase</fullName>
        <ecNumber evidence="2">2.7.13.3</ecNumber>
    </recommendedName>
</protein>
<keyword evidence="13" id="KW-1185">Reference proteome</keyword>
<dbReference type="EC" id="2.7.13.3" evidence="2"/>
<dbReference type="EMBL" id="LOEE01000014">
    <property type="protein sequence ID" value="KXG77460.1"/>
    <property type="molecule type" value="Genomic_DNA"/>
</dbReference>
<dbReference type="SMART" id="SM00387">
    <property type="entry name" value="HATPase_c"/>
    <property type="match status" value="1"/>
</dbReference>
<dbReference type="FunFam" id="3.30.565.10:FF:000037">
    <property type="entry name" value="Hybrid sensor histidine kinase/response regulator"/>
    <property type="match status" value="1"/>
</dbReference>
<evidence type="ECO:0000256" key="3">
    <source>
        <dbReference type="ARBA" id="ARBA00022553"/>
    </source>
</evidence>
<dbReference type="GO" id="GO:0006355">
    <property type="term" value="P:regulation of DNA-templated transcription"/>
    <property type="evidence" value="ECO:0007669"/>
    <property type="project" value="InterPro"/>
</dbReference>
<dbReference type="OrthoDB" id="9813394at2"/>
<evidence type="ECO:0000256" key="6">
    <source>
        <dbReference type="ARBA" id="ARBA00022777"/>
    </source>
</evidence>
<dbReference type="Pfam" id="PF00989">
    <property type="entry name" value="PAS"/>
    <property type="match status" value="1"/>
</dbReference>
<keyword evidence="4 12" id="KW-0808">Transferase</keyword>
<name>A0A140LA85_9FIRM</name>
<dbReference type="Gene3D" id="1.10.287.130">
    <property type="match status" value="1"/>
</dbReference>
<dbReference type="PRINTS" id="PR00344">
    <property type="entry name" value="BCTRLSENSOR"/>
</dbReference>
<dbReference type="PANTHER" id="PTHR43047">
    <property type="entry name" value="TWO-COMPONENT HISTIDINE PROTEIN KINASE"/>
    <property type="match status" value="1"/>
</dbReference>
<dbReference type="CDD" id="cd16922">
    <property type="entry name" value="HATPase_EvgS-ArcB-TorS-like"/>
    <property type="match status" value="1"/>
</dbReference>
<evidence type="ECO:0000256" key="8">
    <source>
        <dbReference type="ARBA" id="ARBA00023012"/>
    </source>
</evidence>
<reference evidence="12 13" key="1">
    <citation type="submission" date="2015-12" db="EMBL/GenBank/DDBJ databases">
        <title>Draft genome sequence of the thermoanaerobe Thermotalea metallivorans, an isolate from the runoff channel of the Great Artesian Basin, Australia.</title>
        <authorList>
            <person name="Patel B.K."/>
        </authorList>
    </citation>
    <scope>NUCLEOTIDE SEQUENCE [LARGE SCALE GENOMIC DNA]</scope>
    <source>
        <strain evidence="12 13">B2-1</strain>
    </source>
</reference>
<evidence type="ECO:0000313" key="12">
    <source>
        <dbReference type="EMBL" id="KXG77460.1"/>
    </source>
</evidence>
<dbReference type="GO" id="GO:0005886">
    <property type="term" value="C:plasma membrane"/>
    <property type="evidence" value="ECO:0007669"/>
    <property type="project" value="TreeGrafter"/>
</dbReference>
<evidence type="ECO:0000259" key="9">
    <source>
        <dbReference type="PROSITE" id="PS50109"/>
    </source>
</evidence>
<dbReference type="Gene3D" id="3.30.450.20">
    <property type="entry name" value="PAS domain"/>
    <property type="match status" value="1"/>
</dbReference>
<dbReference type="Pfam" id="PF02518">
    <property type="entry name" value="HATPase_c"/>
    <property type="match status" value="1"/>
</dbReference>
<feature type="domain" description="PAC" evidence="11">
    <location>
        <begin position="105"/>
        <end position="155"/>
    </location>
</feature>
<keyword evidence="3" id="KW-0597">Phosphoprotein</keyword>
<accession>A0A140LA85</accession>
<evidence type="ECO:0000256" key="1">
    <source>
        <dbReference type="ARBA" id="ARBA00000085"/>
    </source>
</evidence>
<evidence type="ECO:0000256" key="7">
    <source>
        <dbReference type="ARBA" id="ARBA00022840"/>
    </source>
</evidence>
<dbReference type="CDD" id="cd00130">
    <property type="entry name" value="PAS"/>
    <property type="match status" value="1"/>
</dbReference>
<dbReference type="GO" id="GO:0000155">
    <property type="term" value="F:phosphorelay sensor kinase activity"/>
    <property type="evidence" value="ECO:0007669"/>
    <property type="project" value="InterPro"/>
</dbReference>
<dbReference type="GO" id="GO:0009927">
    <property type="term" value="F:histidine phosphotransfer kinase activity"/>
    <property type="evidence" value="ECO:0007669"/>
    <property type="project" value="TreeGrafter"/>
</dbReference>
<dbReference type="PROSITE" id="PS50112">
    <property type="entry name" value="PAS"/>
    <property type="match status" value="1"/>
</dbReference>
<sequence>MIKVMKQIRDFLVYAQDIKKLKYVEEALRESEERYRRVVELSPIGIFIHDGNRVEFVNVAGIELLGAKSAEELIGKPVLDGIHPMDKEDVRKKLHLAREKGGFTPLKERKFIRMDGSEANVEVTTTLFPYKGKNMFLTFARDITERKQAEFLQKTVEENTKLLSEALEYDIVKMEFFSNISHELRTPLNVILASLQLLYLMPESCVDEANREKYYKYLYMMKQNGNRLLRLINNLIDITKIDSGYFQIRMENHNIVNIIENITLSVAEYIENKGISLIFDTDVEEKIMACDPDSMERIMLNLLSNAVKFTRTCGSIQVNIEDQGETVQISVKDTGIGIPTDKQKIIFERFRQVDKSLTRNHEGSGIGLSIVKSLVEMQGGTIFVKSEENRGSEFIMQFPVRILQEDEIMAEKENSTGQSMVERVRIEFSDIYA</sequence>
<feature type="domain" description="Histidine kinase" evidence="9">
    <location>
        <begin position="179"/>
        <end position="402"/>
    </location>
</feature>
<dbReference type="Proteomes" id="UP000070456">
    <property type="component" value="Unassembled WGS sequence"/>
</dbReference>
<keyword evidence="5" id="KW-0547">Nucleotide-binding</keyword>
<evidence type="ECO:0000259" key="10">
    <source>
        <dbReference type="PROSITE" id="PS50112"/>
    </source>
</evidence>
<dbReference type="InterPro" id="IPR004358">
    <property type="entry name" value="Sig_transdc_His_kin-like_C"/>
</dbReference>
<dbReference type="CDD" id="cd00082">
    <property type="entry name" value="HisKA"/>
    <property type="match status" value="1"/>
</dbReference>
<evidence type="ECO:0000256" key="2">
    <source>
        <dbReference type="ARBA" id="ARBA00012438"/>
    </source>
</evidence>
<dbReference type="STRING" id="520762.AN619_04450"/>
<dbReference type="SUPFAM" id="SSF55785">
    <property type="entry name" value="PYP-like sensor domain (PAS domain)"/>
    <property type="match status" value="1"/>
</dbReference>
<evidence type="ECO:0000256" key="4">
    <source>
        <dbReference type="ARBA" id="ARBA00022679"/>
    </source>
</evidence>
<dbReference type="AlphaFoldDB" id="A0A140LA85"/>
<dbReference type="InterPro" id="IPR003661">
    <property type="entry name" value="HisK_dim/P_dom"/>
</dbReference>
<dbReference type="SMART" id="SM00091">
    <property type="entry name" value="PAS"/>
    <property type="match status" value="1"/>
</dbReference>
<gene>
    <name evidence="12" type="primary">tmoS</name>
    <name evidence="12" type="ORF">AN619_04450</name>
</gene>
<dbReference type="InterPro" id="IPR035965">
    <property type="entry name" value="PAS-like_dom_sf"/>
</dbReference>
<dbReference type="Gene3D" id="3.30.565.10">
    <property type="entry name" value="Histidine kinase-like ATPase, C-terminal domain"/>
    <property type="match status" value="1"/>
</dbReference>
<evidence type="ECO:0000313" key="13">
    <source>
        <dbReference type="Proteomes" id="UP000070456"/>
    </source>
</evidence>
<keyword evidence="8" id="KW-0902">Two-component regulatory system</keyword>
<dbReference type="PROSITE" id="PS50113">
    <property type="entry name" value="PAC"/>
    <property type="match status" value="1"/>
</dbReference>
<dbReference type="RefSeq" id="WP_068554668.1">
    <property type="nucleotide sequence ID" value="NZ_LOEE01000014.1"/>
</dbReference>
<dbReference type="SUPFAM" id="SSF47384">
    <property type="entry name" value="Homodimeric domain of signal transducing histidine kinase"/>
    <property type="match status" value="1"/>
</dbReference>
<dbReference type="InterPro" id="IPR005467">
    <property type="entry name" value="His_kinase_dom"/>
</dbReference>
<dbReference type="InterPro" id="IPR003594">
    <property type="entry name" value="HATPase_dom"/>
</dbReference>
<dbReference type="GO" id="GO:0005524">
    <property type="term" value="F:ATP binding"/>
    <property type="evidence" value="ECO:0007669"/>
    <property type="project" value="UniProtKB-KW"/>
</dbReference>
<evidence type="ECO:0000256" key="5">
    <source>
        <dbReference type="ARBA" id="ARBA00022741"/>
    </source>
</evidence>
<feature type="domain" description="PAS" evidence="10">
    <location>
        <begin position="31"/>
        <end position="101"/>
    </location>
</feature>
<dbReference type="InterPro" id="IPR013767">
    <property type="entry name" value="PAS_fold"/>
</dbReference>
<proteinExistence type="predicted"/>